<name>A0A0K0DZ64_STRER</name>
<dbReference type="GO" id="GO:0005763">
    <property type="term" value="C:mitochondrial small ribosomal subunit"/>
    <property type="evidence" value="ECO:0007669"/>
    <property type="project" value="TreeGrafter"/>
</dbReference>
<dbReference type="InterPro" id="IPR008092">
    <property type="entry name" value="Ribosomal_mS29_met"/>
</dbReference>
<evidence type="ECO:0000256" key="4">
    <source>
        <dbReference type="ARBA" id="ARBA00022980"/>
    </source>
</evidence>
<evidence type="ECO:0000313" key="9">
    <source>
        <dbReference type="WBParaSite" id="SSTP_0000252800.1"/>
    </source>
</evidence>
<comment type="similarity">
    <text evidence="2">Belongs to the mitochondrion-specific ribosomal protein mS29 family.</text>
</comment>
<dbReference type="STRING" id="6248.A0A0K0DZ64"/>
<keyword evidence="4" id="KW-0689">Ribosomal protein</keyword>
<evidence type="ECO:0000256" key="5">
    <source>
        <dbReference type="ARBA" id="ARBA00023128"/>
    </source>
</evidence>
<evidence type="ECO:0000256" key="1">
    <source>
        <dbReference type="ARBA" id="ARBA00004173"/>
    </source>
</evidence>
<reference evidence="9" key="1">
    <citation type="submission" date="2015-08" db="UniProtKB">
        <authorList>
            <consortium name="WormBaseParasite"/>
        </authorList>
    </citation>
    <scope>IDENTIFICATION</scope>
</reference>
<organism evidence="9">
    <name type="scientific">Strongyloides stercoralis</name>
    <name type="common">Threadworm</name>
    <dbReference type="NCBI Taxonomy" id="6248"/>
    <lineage>
        <taxon>Eukaryota</taxon>
        <taxon>Metazoa</taxon>
        <taxon>Ecdysozoa</taxon>
        <taxon>Nematoda</taxon>
        <taxon>Chromadorea</taxon>
        <taxon>Rhabditida</taxon>
        <taxon>Tylenchina</taxon>
        <taxon>Panagrolaimomorpha</taxon>
        <taxon>Strongyloidoidea</taxon>
        <taxon>Strongyloididae</taxon>
        <taxon>Strongyloides</taxon>
    </lineage>
</organism>
<dbReference type="InterPro" id="IPR019368">
    <property type="entry name" value="Ribosomal_mS29"/>
</dbReference>
<sequence>MLKRSIQRTQQNVIFFRQIMASTNEPSEFKKTDVGKIYTVSNDVTLQLNYNNVLPSKFIHQINTFSECSWLIRQPFFEILNKISTTTEEESTPRFVLFGRFGTGKSITLYQLMHYAHSQKWVNMNIRSVMDITRQKTELQENKKLEGKFDTPNHAVKLLVLFKSQNQHIWDKLSEIKTTKEYVWTKADKTEAGKPLTDIVEMGILSPIVSCDCFGALIDELKYHSTNKTIKLLVTIDEANSIYGKTTLKKLDGSYASTNDLTMIYHLKKFFDKKWKNGAVVMVADEKEVKDARDTLTVPLVTPLELFGEDGYDDIFPFVGIQTKNYDEKEINQVYEYYKSKKWLVTPTSNTDRGKEQLFYLSAFNPFHFERLCAFV</sequence>
<proteinExistence type="inferred from homology"/>
<evidence type="ECO:0000256" key="7">
    <source>
        <dbReference type="ARBA" id="ARBA00035140"/>
    </source>
</evidence>
<dbReference type="WBParaSite" id="TCONS_00007600.p1">
    <property type="protein sequence ID" value="TCONS_00007600.p1"/>
    <property type="gene ID" value="XLOC_005632"/>
</dbReference>
<evidence type="ECO:0000313" key="8">
    <source>
        <dbReference type="Proteomes" id="UP000035681"/>
    </source>
</evidence>
<keyword evidence="5" id="KW-0496">Mitochondrion</keyword>
<dbReference type="InterPro" id="IPR027417">
    <property type="entry name" value="P-loop_NTPase"/>
</dbReference>
<dbReference type="WBParaSite" id="SSTP_0000252800.1">
    <property type="protein sequence ID" value="SSTP_0000252800.1"/>
    <property type="gene ID" value="SSTP_0000252800"/>
</dbReference>
<comment type="subcellular location">
    <subcellularLocation>
        <location evidence="1">Mitochondrion</location>
    </subcellularLocation>
</comment>
<evidence type="ECO:0000256" key="2">
    <source>
        <dbReference type="ARBA" id="ARBA00009863"/>
    </source>
</evidence>
<dbReference type="Proteomes" id="UP000035681">
    <property type="component" value="Unplaced"/>
</dbReference>
<dbReference type="SUPFAM" id="SSF52540">
    <property type="entry name" value="P-loop containing nucleoside triphosphate hydrolases"/>
    <property type="match status" value="1"/>
</dbReference>
<dbReference type="GO" id="GO:0003735">
    <property type="term" value="F:structural constituent of ribosome"/>
    <property type="evidence" value="ECO:0007669"/>
    <property type="project" value="TreeGrafter"/>
</dbReference>
<keyword evidence="3" id="KW-0809">Transit peptide</keyword>
<dbReference type="PANTHER" id="PTHR12810">
    <property type="entry name" value="MITOCHONDRIAL 28S RIBOSOMAL PROTEIN S29"/>
    <property type="match status" value="1"/>
</dbReference>
<protein>
    <recommendedName>
        <fullName evidence="7">Small ribosomal subunit protein mS29</fullName>
    </recommendedName>
</protein>
<keyword evidence="6" id="KW-0687">Ribonucleoprotein</keyword>
<evidence type="ECO:0000256" key="3">
    <source>
        <dbReference type="ARBA" id="ARBA00022946"/>
    </source>
</evidence>
<evidence type="ECO:0000256" key="6">
    <source>
        <dbReference type="ARBA" id="ARBA00023274"/>
    </source>
</evidence>
<dbReference type="PRINTS" id="PR01716">
    <property type="entry name" value="DEATHASSOCP3"/>
</dbReference>
<accession>A0A0K0DZ64</accession>
<dbReference type="AlphaFoldDB" id="A0A0K0DZ64"/>
<keyword evidence="8" id="KW-1185">Reference proteome</keyword>
<dbReference type="GO" id="GO:0006915">
    <property type="term" value="P:apoptotic process"/>
    <property type="evidence" value="ECO:0007669"/>
    <property type="project" value="InterPro"/>
</dbReference>
<dbReference type="PANTHER" id="PTHR12810:SF0">
    <property type="entry name" value="SMALL RIBOSOMAL SUBUNIT PROTEIN MS29"/>
    <property type="match status" value="1"/>
</dbReference>
<dbReference type="Pfam" id="PF10236">
    <property type="entry name" value="DAP3"/>
    <property type="match status" value="1"/>
</dbReference>